<dbReference type="STRING" id="411473.RUMCAL_01283"/>
<name>U2KVN6_9FIRM</name>
<feature type="domain" description="PDZ" evidence="1">
    <location>
        <begin position="84"/>
        <end position="170"/>
    </location>
</feature>
<dbReference type="PROSITE" id="PS51494">
    <property type="entry name" value="SPOIVB"/>
    <property type="match status" value="1"/>
</dbReference>
<dbReference type="RefSeq" id="WP_021682775.1">
    <property type="nucleotide sequence ID" value="NZ_KI260443.1"/>
</dbReference>
<accession>U2KVN6</accession>
<dbReference type="InterPro" id="IPR036034">
    <property type="entry name" value="PDZ_sf"/>
</dbReference>
<dbReference type="HOGENOM" id="CLU_035713_1_0_9"/>
<dbReference type="SMART" id="SM00228">
    <property type="entry name" value="PDZ"/>
    <property type="match status" value="1"/>
</dbReference>
<comment type="caution">
    <text evidence="3">The sequence shown here is derived from an EMBL/GenBank/DDBJ whole genome shotgun (WGS) entry which is preliminary data.</text>
</comment>
<dbReference type="InterPro" id="IPR041489">
    <property type="entry name" value="PDZ_6"/>
</dbReference>
<sequence>MIRWIKCTAALGAAVLLQLYGTAAYYAWQLPDSYYVQTGSRLEVDTALHIAAVPTAHTVQAAVTASSAADTTSLRLFGIIPIKDVEIQEIDTPMLVPCGEPFGIKLRMDGAMVVGMERIETASGQRCPAQEAGIQTGDLIQSVDGTAIDSNQSLQEAIAESDGTPVTVTLTRSGETCTVTLTPAYAAADNRYEAGIWVRDSSAGIGTITFYEPESGSFGGLGHPICDADTGDILPFGSGEAAAVTISQVTKGVSGCAGMLQGSFSDDAPLGELLCNNRCGVFGTLYHNPSAEEAIPMALKQEIQTGAAQILCTVSGDTPKAYDITLEEIDYSGTDSTRNMTVCITDPELLEVTGGIVQGMSGSPILQNGKLVGAVTHVFVDDPTRGYGIFCENMVRYGLSGS</sequence>
<organism evidence="3 4">
    <name type="scientific">Ruminococcus callidus ATCC 27760</name>
    <dbReference type="NCBI Taxonomy" id="411473"/>
    <lineage>
        <taxon>Bacteria</taxon>
        <taxon>Bacillati</taxon>
        <taxon>Bacillota</taxon>
        <taxon>Clostridia</taxon>
        <taxon>Eubacteriales</taxon>
        <taxon>Oscillospiraceae</taxon>
        <taxon>Ruminococcus</taxon>
    </lineage>
</organism>
<dbReference type="InterPro" id="IPR014219">
    <property type="entry name" value="SpoIVB"/>
</dbReference>
<dbReference type="PATRIC" id="fig|411473.3.peg.1046"/>
<keyword evidence="4" id="KW-1185">Reference proteome</keyword>
<evidence type="ECO:0000259" key="1">
    <source>
        <dbReference type="PROSITE" id="PS50106"/>
    </source>
</evidence>
<dbReference type="InterPro" id="IPR008763">
    <property type="entry name" value="Peptidase_S55"/>
</dbReference>
<evidence type="ECO:0000313" key="4">
    <source>
        <dbReference type="Proteomes" id="UP000016662"/>
    </source>
</evidence>
<dbReference type="InterPro" id="IPR009003">
    <property type="entry name" value="Peptidase_S1_PA"/>
</dbReference>
<dbReference type="SUPFAM" id="SSF50494">
    <property type="entry name" value="Trypsin-like serine proteases"/>
    <property type="match status" value="1"/>
</dbReference>
<dbReference type="EMBL" id="AWVF01000166">
    <property type="protein sequence ID" value="ERJ96357.1"/>
    <property type="molecule type" value="Genomic_DNA"/>
</dbReference>
<reference evidence="3 4" key="1">
    <citation type="submission" date="2013-07" db="EMBL/GenBank/DDBJ databases">
        <authorList>
            <person name="Weinstock G."/>
            <person name="Sodergren E."/>
            <person name="Wylie T."/>
            <person name="Fulton L."/>
            <person name="Fulton R."/>
            <person name="Fronick C."/>
            <person name="O'Laughlin M."/>
            <person name="Godfrey J."/>
            <person name="Miner T."/>
            <person name="Herter B."/>
            <person name="Appelbaum E."/>
            <person name="Cordes M."/>
            <person name="Lek S."/>
            <person name="Wollam A."/>
            <person name="Pepin K.H."/>
            <person name="Palsikar V.B."/>
            <person name="Mitreva M."/>
            <person name="Wilson R.K."/>
        </authorList>
    </citation>
    <scope>NUCLEOTIDE SEQUENCE [LARGE SCALE GENOMIC DNA]</scope>
    <source>
        <strain evidence="3 4">ATCC 27760</strain>
    </source>
</reference>
<protein>
    <submittedName>
        <fullName evidence="3">SpoIVB peptidase</fullName>
    </submittedName>
</protein>
<proteinExistence type="predicted"/>
<evidence type="ECO:0000259" key="2">
    <source>
        <dbReference type="PROSITE" id="PS51494"/>
    </source>
</evidence>
<dbReference type="NCBIfam" id="TIGR02860">
    <property type="entry name" value="spore_IV_B"/>
    <property type="match status" value="1"/>
</dbReference>
<dbReference type="Proteomes" id="UP000016662">
    <property type="component" value="Unassembled WGS sequence"/>
</dbReference>
<dbReference type="PROSITE" id="PS50106">
    <property type="entry name" value="PDZ"/>
    <property type="match status" value="1"/>
</dbReference>
<dbReference type="Gene3D" id="2.30.42.10">
    <property type="match status" value="1"/>
</dbReference>
<dbReference type="SUPFAM" id="SSF50156">
    <property type="entry name" value="PDZ domain-like"/>
    <property type="match status" value="1"/>
</dbReference>
<feature type="domain" description="Peptidase S55" evidence="2">
    <location>
        <begin position="175"/>
        <end position="402"/>
    </location>
</feature>
<dbReference type="AlphaFoldDB" id="U2KVN6"/>
<evidence type="ECO:0000313" key="3">
    <source>
        <dbReference type="EMBL" id="ERJ96357.1"/>
    </source>
</evidence>
<dbReference type="eggNOG" id="COG0750">
    <property type="taxonomic scope" value="Bacteria"/>
</dbReference>
<dbReference type="Pfam" id="PF17820">
    <property type="entry name" value="PDZ_6"/>
    <property type="match status" value="1"/>
</dbReference>
<gene>
    <name evidence="3" type="ORF">RUMCAL_01283</name>
</gene>
<dbReference type="Pfam" id="PF05580">
    <property type="entry name" value="Peptidase_S55"/>
    <property type="match status" value="1"/>
</dbReference>
<dbReference type="InterPro" id="IPR001478">
    <property type="entry name" value="PDZ"/>
</dbReference>